<keyword evidence="2" id="KW-1185">Reference proteome</keyword>
<evidence type="ECO:0000313" key="2">
    <source>
        <dbReference type="Proteomes" id="UP001234297"/>
    </source>
</evidence>
<proteinExistence type="predicted"/>
<evidence type="ECO:0000313" key="1">
    <source>
        <dbReference type="EMBL" id="KAJ8627835.1"/>
    </source>
</evidence>
<protein>
    <submittedName>
        <fullName evidence="1">Uncharacterized protein</fullName>
    </submittedName>
</protein>
<dbReference type="EMBL" id="CM056814">
    <property type="protein sequence ID" value="KAJ8627835.1"/>
    <property type="molecule type" value="Genomic_DNA"/>
</dbReference>
<sequence>MSPRNSNLPQMDSIKTQQESTNKDLEADEVIPIFHHCNHEVLLMNAPDKELPPVQHLLADLGTMQRPCRMQEEEFEMDTQHIPPVSYRNTMETDEIKPNPLQGPDASQRVSDVTEIPQPLRVYQVWPGKNVLVNLFILCTRDPGIIPRSDHPPIEEDGPSSQFRRKTVVPNGVAIKLKYCRVCKLFRPPRSCHCAVCDNCVEKFDHHCPWIGQCIGLLNYRFYLMFISSALVFFIYIFTFSCWRIKEKMLDTGAGLLATLRTVPEALALAWFGLFAICFLAVLVTYNAYLISVNQTAYENFRQRYNNSMNPYDKGILSNIMEALLAKLPPSKVNFQAVTVPTQICPHAVSQATANGSGFRSSDARLETHHRKDQEN</sequence>
<name>A0ACC2L3D1_PERAE</name>
<reference evidence="1 2" key="1">
    <citation type="journal article" date="2022" name="Hortic Res">
        <title>A haplotype resolved chromosomal level avocado genome allows analysis of novel avocado genes.</title>
        <authorList>
            <person name="Nath O."/>
            <person name="Fletcher S.J."/>
            <person name="Hayward A."/>
            <person name="Shaw L.M."/>
            <person name="Masouleh A.K."/>
            <person name="Furtado A."/>
            <person name="Henry R.J."/>
            <person name="Mitter N."/>
        </authorList>
    </citation>
    <scope>NUCLEOTIDE SEQUENCE [LARGE SCALE GENOMIC DNA]</scope>
    <source>
        <strain evidence="2">cv. Hass</strain>
    </source>
</reference>
<organism evidence="1 2">
    <name type="scientific">Persea americana</name>
    <name type="common">Avocado</name>
    <dbReference type="NCBI Taxonomy" id="3435"/>
    <lineage>
        <taxon>Eukaryota</taxon>
        <taxon>Viridiplantae</taxon>
        <taxon>Streptophyta</taxon>
        <taxon>Embryophyta</taxon>
        <taxon>Tracheophyta</taxon>
        <taxon>Spermatophyta</taxon>
        <taxon>Magnoliopsida</taxon>
        <taxon>Magnoliidae</taxon>
        <taxon>Laurales</taxon>
        <taxon>Lauraceae</taxon>
        <taxon>Persea</taxon>
    </lineage>
</organism>
<accession>A0ACC2L3D1</accession>
<dbReference type="Proteomes" id="UP001234297">
    <property type="component" value="Chromosome 6"/>
</dbReference>
<comment type="caution">
    <text evidence="1">The sequence shown here is derived from an EMBL/GenBank/DDBJ whole genome shotgun (WGS) entry which is preliminary data.</text>
</comment>
<gene>
    <name evidence="1" type="ORF">MRB53_021142</name>
</gene>